<dbReference type="EC" id="3.4.19.12" evidence="1"/>
<keyword evidence="1 3" id="KW-0378">Hydrolase</keyword>
<evidence type="ECO:0000313" key="3">
    <source>
        <dbReference type="EMBL" id="KAG9395095.1"/>
    </source>
</evidence>
<dbReference type="Pfam" id="PF00443">
    <property type="entry name" value="UCH"/>
    <property type="match status" value="1"/>
</dbReference>
<keyword evidence="1" id="KW-0788">Thiol protease</keyword>
<gene>
    <name evidence="3" type="ORF">J8273_0313</name>
</gene>
<evidence type="ECO:0000256" key="1">
    <source>
        <dbReference type="RuleBase" id="RU366025"/>
    </source>
</evidence>
<evidence type="ECO:0000259" key="2">
    <source>
        <dbReference type="PROSITE" id="PS50235"/>
    </source>
</evidence>
<dbReference type="PROSITE" id="PS00972">
    <property type="entry name" value="USP_1"/>
    <property type="match status" value="1"/>
</dbReference>
<dbReference type="InterPro" id="IPR018200">
    <property type="entry name" value="USP_CS"/>
</dbReference>
<dbReference type="OrthoDB" id="289038at2759"/>
<dbReference type="EMBL" id="JAHDYR010000012">
    <property type="protein sequence ID" value="KAG9395095.1"/>
    <property type="molecule type" value="Genomic_DNA"/>
</dbReference>
<accession>A0A8J6EAQ5</accession>
<sequence>MYCSGYSYNNRVRNDGDDVGLVNQGATCYMNSLLQALYHTPEFRNIIYSYSYDAEKDGPEDESIPLQLQYLFAAMERTERSCITTDDLTKAFGWDSMDSFVQQDVHETSKILLDALENCFAGHDGLKERLVAMSYGKLHNSVRCLKCHNLTTREEPMSDLAVDLRPDLTQALEALLESERLEGDNRYYCDKCAAKVDADKFMSVGRLPPVMHVHVKRFGYDPRTWSRMKHDNVFAFPLLIDMAPYVSEEACTDPALPLVDPLTVPMPTSADLEASRIPPAYHSYFSADGMAPSRHLYSLFGLLIHAGSAMGGHYYAYVAPDPTDPTRWCQCDDDCVEEASIGAVFRSFGVDTPSAYMLLYRRVGPVEPALIPAQALAAVEKDNADFREEARRLTEQRNTVTCFVNTDVEGNPISLLDHAPHALPMSARFIVDRTAPIESLSETVLGYFNLKSADYAAIRVRTATSGRMSKELACTSIEEALGSMRGADLSHAGKVIVVEVFRTGADVYPAGPTHAVVRTAFTGPDLTRTPAVGTIIDRNQTPAEVAKQLAATLGLDPAQRYTAKLQSGLRRVMRYQALDNFPNLVRYPQFDDRALFELELAGSDDIDKRTQRLNQIFVLGTAVVDGELVVDDSLSIEVQLNATAAIVQATLSKRYGIDHRTHRLYAVTADEAGLSVGRELGPRDMLTEHIVPGPAGRLADTVLPGFVPEHGETIRVVLVRVCEGLSIPAKLNETRVRLSVFGPGPVYFADSAFVAETIIDKTAPLADVSADLATLANVTGPVRLWRRVGDRPEPLVRPRQVALDTEIIIQQLTVPDEKPVEFVFYASPFDPNRGFEETLQNATEVCVSDSYLNLGAMVKLASGATHPDCALPDLPHPTNVVPRIGVLGPKGVVWAFSRVPGTMADVWARYAELRYKQFAMTDTAALSRKEMAHGVVVVDMVPAGTQTGYISSTPPSPGVRQPRSMLTASRFLNRHESMPKIGRKD</sequence>
<feature type="domain" description="USP" evidence="2">
    <location>
        <begin position="19"/>
        <end position="363"/>
    </location>
</feature>
<dbReference type="PROSITE" id="PS00973">
    <property type="entry name" value="USP_2"/>
    <property type="match status" value="1"/>
</dbReference>
<comment type="similarity">
    <text evidence="1">Belongs to the peptidase C19 family.</text>
</comment>
<dbReference type="GO" id="GO:0004843">
    <property type="term" value="F:cysteine-type deubiquitinase activity"/>
    <property type="evidence" value="ECO:0007669"/>
    <property type="project" value="UniProtKB-UniRule"/>
</dbReference>
<dbReference type="InterPro" id="IPR050164">
    <property type="entry name" value="Peptidase_C19"/>
</dbReference>
<keyword evidence="4" id="KW-1185">Reference proteome</keyword>
<dbReference type="Gene3D" id="3.90.70.10">
    <property type="entry name" value="Cysteine proteinases"/>
    <property type="match status" value="1"/>
</dbReference>
<proteinExistence type="inferred from homology"/>
<reference evidence="3" key="1">
    <citation type="submission" date="2021-05" db="EMBL/GenBank/DDBJ databases">
        <title>A free-living protist that lacks canonical eukaryotic 1 DNA replication and segregation systems.</title>
        <authorList>
            <person name="Salas-Leiva D.E."/>
            <person name="Tromer E.C."/>
            <person name="Curtis B.A."/>
            <person name="Jerlstrom-Hultqvist J."/>
            <person name="Kolisko M."/>
            <person name="Yi Z."/>
            <person name="Salas-Leiva J.S."/>
            <person name="Gallot-Lavallee L."/>
            <person name="Kops G.J.P.L."/>
            <person name="Archibald J.M."/>
            <person name="Simpson A.G.B."/>
            <person name="Roger A.J."/>
        </authorList>
    </citation>
    <scope>NUCLEOTIDE SEQUENCE</scope>
    <source>
        <strain evidence="3">BICM</strain>
    </source>
</reference>
<dbReference type="InterPro" id="IPR001394">
    <property type="entry name" value="Peptidase_C19_UCH"/>
</dbReference>
<dbReference type="InterPro" id="IPR038765">
    <property type="entry name" value="Papain-like_cys_pep_sf"/>
</dbReference>
<dbReference type="PROSITE" id="PS50235">
    <property type="entry name" value="USP_3"/>
    <property type="match status" value="1"/>
</dbReference>
<dbReference type="GO" id="GO:0016579">
    <property type="term" value="P:protein deubiquitination"/>
    <property type="evidence" value="ECO:0007669"/>
    <property type="project" value="InterPro"/>
</dbReference>
<evidence type="ECO:0000313" key="4">
    <source>
        <dbReference type="Proteomes" id="UP000717585"/>
    </source>
</evidence>
<comment type="caution">
    <text evidence="3">The sequence shown here is derived from an EMBL/GenBank/DDBJ whole genome shotgun (WGS) entry which is preliminary data.</text>
</comment>
<name>A0A8J6EAQ5_9EUKA</name>
<dbReference type="GO" id="GO:0005829">
    <property type="term" value="C:cytosol"/>
    <property type="evidence" value="ECO:0007669"/>
    <property type="project" value="TreeGrafter"/>
</dbReference>
<dbReference type="PANTHER" id="PTHR24006:SF702">
    <property type="entry name" value="UBIQUITIN CARBOXYL-TERMINAL HYDROLASE 47"/>
    <property type="match status" value="1"/>
</dbReference>
<dbReference type="GO" id="GO:0006508">
    <property type="term" value="P:proteolysis"/>
    <property type="evidence" value="ECO:0007669"/>
    <property type="project" value="UniProtKB-KW"/>
</dbReference>
<dbReference type="PANTHER" id="PTHR24006">
    <property type="entry name" value="UBIQUITIN CARBOXYL-TERMINAL HYDROLASE"/>
    <property type="match status" value="1"/>
</dbReference>
<protein>
    <recommendedName>
        <fullName evidence="1">Ubiquitin carboxyl-terminal hydrolase</fullName>
        <ecNumber evidence="1">3.4.19.12</ecNumber>
    </recommendedName>
</protein>
<dbReference type="AlphaFoldDB" id="A0A8J6EAQ5"/>
<keyword evidence="1" id="KW-0645">Protease</keyword>
<dbReference type="InterPro" id="IPR028889">
    <property type="entry name" value="USP"/>
</dbReference>
<dbReference type="SUPFAM" id="SSF54001">
    <property type="entry name" value="Cysteine proteinases"/>
    <property type="match status" value="1"/>
</dbReference>
<dbReference type="GO" id="GO:0005634">
    <property type="term" value="C:nucleus"/>
    <property type="evidence" value="ECO:0007669"/>
    <property type="project" value="TreeGrafter"/>
</dbReference>
<organism evidence="3 4">
    <name type="scientific">Carpediemonas membranifera</name>
    <dbReference type="NCBI Taxonomy" id="201153"/>
    <lineage>
        <taxon>Eukaryota</taxon>
        <taxon>Metamonada</taxon>
        <taxon>Carpediemonas-like organisms</taxon>
        <taxon>Carpediemonas</taxon>
    </lineage>
</organism>
<dbReference type="Proteomes" id="UP000717585">
    <property type="component" value="Unassembled WGS sequence"/>
</dbReference>
<keyword evidence="1" id="KW-0833">Ubl conjugation pathway</keyword>
<comment type="catalytic activity">
    <reaction evidence="1">
        <text>Thiol-dependent hydrolysis of ester, thioester, amide, peptide and isopeptide bonds formed by the C-terminal Gly of ubiquitin (a 76-residue protein attached to proteins as an intracellular targeting signal).</text>
        <dbReference type="EC" id="3.4.19.12"/>
    </reaction>
</comment>